<evidence type="ECO:0000256" key="2">
    <source>
        <dbReference type="ARBA" id="ARBA00022801"/>
    </source>
</evidence>
<dbReference type="RefSeq" id="WP_373295063.1">
    <property type="nucleotide sequence ID" value="NZ_BMML01000036.1"/>
</dbReference>
<comment type="similarity">
    <text evidence="1">Belongs to the peptidase S33 family.</text>
</comment>
<reference evidence="3" key="2">
    <citation type="submission" date="2020-09" db="EMBL/GenBank/DDBJ databases">
        <authorList>
            <person name="Sun Q."/>
            <person name="Zhou Y."/>
        </authorList>
    </citation>
    <scope>NUCLEOTIDE SEQUENCE</scope>
    <source>
        <strain evidence="3">CGMCC 4.7110</strain>
    </source>
</reference>
<reference evidence="3" key="1">
    <citation type="journal article" date="2014" name="Int. J. Syst. Evol. Microbiol.">
        <title>Complete genome sequence of Corynebacterium casei LMG S-19264T (=DSM 44701T), isolated from a smear-ripened cheese.</title>
        <authorList>
            <consortium name="US DOE Joint Genome Institute (JGI-PGF)"/>
            <person name="Walter F."/>
            <person name="Albersmeier A."/>
            <person name="Kalinowski J."/>
            <person name="Ruckert C."/>
        </authorList>
    </citation>
    <scope>NUCLEOTIDE SEQUENCE</scope>
    <source>
        <strain evidence="3">CGMCC 4.7110</strain>
    </source>
</reference>
<keyword evidence="4" id="KW-1185">Reference proteome</keyword>
<dbReference type="SUPFAM" id="SSF53474">
    <property type="entry name" value="alpha/beta-Hydrolases"/>
    <property type="match status" value="1"/>
</dbReference>
<evidence type="ECO:0000313" key="3">
    <source>
        <dbReference type="EMBL" id="GGN42164.1"/>
    </source>
</evidence>
<evidence type="ECO:0000256" key="1">
    <source>
        <dbReference type="ARBA" id="ARBA00010088"/>
    </source>
</evidence>
<sequence>MHHPVAVVGGVVDVRPESGPLVVGLGLQTEGYGLTDSPAGLAAWMYGKFAAWTYSGGHPERVLTKDEMLDDITLYWVTNTAVSSSRLPVPSARAHRAACPTSTAACGFGSGSAAPGRGVQ</sequence>
<name>A0A917XNS8_9ACTN</name>
<dbReference type="PANTHER" id="PTHR21661:SF35">
    <property type="entry name" value="EPOXIDE HYDROLASE"/>
    <property type="match status" value="1"/>
</dbReference>
<accession>A0A917XNS8</accession>
<dbReference type="AlphaFoldDB" id="A0A917XNS8"/>
<dbReference type="GO" id="GO:0004301">
    <property type="term" value="F:epoxide hydrolase activity"/>
    <property type="evidence" value="ECO:0007669"/>
    <property type="project" value="TreeGrafter"/>
</dbReference>
<dbReference type="EMBL" id="BMML01000036">
    <property type="protein sequence ID" value="GGN42164.1"/>
    <property type="molecule type" value="Genomic_DNA"/>
</dbReference>
<organism evidence="3 4">
    <name type="scientific">Streptomyces fuscichromogenes</name>
    <dbReference type="NCBI Taxonomy" id="1324013"/>
    <lineage>
        <taxon>Bacteria</taxon>
        <taxon>Bacillati</taxon>
        <taxon>Actinomycetota</taxon>
        <taxon>Actinomycetes</taxon>
        <taxon>Kitasatosporales</taxon>
        <taxon>Streptomycetaceae</taxon>
        <taxon>Streptomyces</taxon>
    </lineage>
</organism>
<protein>
    <submittedName>
        <fullName evidence="3">Uncharacterized protein</fullName>
    </submittedName>
</protein>
<dbReference type="Gene3D" id="3.40.50.1820">
    <property type="entry name" value="alpha/beta hydrolase"/>
    <property type="match status" value="1"/>
</dbReference>
<keyword evidence="2" id="KW-0378">Hydrolase</keyword>
<dbReference type="Proteomes" id="UP000653411">
    <property type="component" value="Unassembled WGS sequence"/>
</dbReference>
<dbReference type="GO" id="GO:0097176">
    <property type="term" value="P:epoxide metabolic process"/>
    <property type="evidence" value="ECO:0007669"/>
    <property type="project" value="TreeGrafter"/>
</dbReference>
<dbReference type="PANTHER" id="PTHR21661">
    <property type="entry name" value="EPOXIDE HYDROLASE 1-RELATED"/>
    <property type="match status" value="1"/>
</dbReference>
<proteinExistence type="inferred from homology"/>
<gene>
    <name evidence="3" type="ORF">GCM10011578_091240</name>
</gene>
<dbReference type="InterPro" id="IPR029058">
    <property type="entry name" value="AB_hydrolase_fold"/>
</dbReference>
<evidence type="ECO:0000313" key="4">
    <source>
        <dbReference type="Proteomes" id="UP000653411"/>
    </source>
</evidence>
<comment type="caution">
    <text evidence="3">The sequence shown here is derived from an EMBL/GenBank/DDBJ whole genome shotgun (WGS) entry which is preliminary data.</text>
</comment>